<evidence type="ECO:0000313" key="4">
    <source>
        <dbReference type="Proteomes" id="UP000494165"/>
    </source>
</evidence>
<accession>A0A8S1CAM8</accession>
<evidence type="ECO:0000256" key="1">
    <source>
        <dbReference type="SAM" id="MobiDB-lite"/>
    </source>
</evidence>
<gene>
    <name evidence="3" type="ORF">CLODIP_2_CD00136</name>
</gene>
<dbReference type="Proteomes" id="UP000494165">
    <property type="component" value="Unassembled WGS sequence"/>
</dbReference>
<protein>
    <submittedName>
        <fullName evidence="3">Uncharacterized protein</fullName>
    </submittedName>
</protein>
<feature type="signal peptide" evidence="2">
    <location>
        <begin position="1"/>
        <end position="20"/>
    </location>
</feature>
<feature type="compositionally biased region" description="Pro residues" evidence="1">
    <location>
        <begin position="44"/>
        <end position="69"/>
    </location>
</feature>
<keyword evidence="4" id="KW-1185">Reference proteome</keyword>
<proteinExistence type="predicted"/>
<reference evidence="3 4" key="1">
    <citation type="submission" date="2020-04" db="EMBL/GenBank/DDBJ databases">
        <authorList>
            <person name="Alioto T."/>
            <person name="Alioto T."/>
            <person name="Gomez Garrido J."/>
        </authorList>
    </citation>
    <scope>NUCLEOTIDE SEQUENCE [LARGE SCALE GENOMIC DNA]</scope>
</reference>
<organism evidence="3 4">
    <name type="scientific">Cloeon dipterum</name>
    <dbReference type="NCBI Taxonomy" id="197152"/>
    <lineage>
        <taxon>Eukaryota</taxon>
        <taxon>Metazoa</taxon>
        <taxon>Ecdysozoa</taxon>
        <taxon>Arthropoda</taxon>
        <taxon>Hexapoda</taxon>
        <taxon>Insecta</taxon>
        <taxon>Pterygota</taxon>
        <taxon>Palaeoptera</taxon>
        <taxon>Ephemeroptera</taxon>
        <taxon>Pisciforma</taxon>
        <taxon>Baetidae</taxon>
        <taxon>Cloeon</taxon>
    </lineage>
</organism>
<dbReference type="EMBL" id="CADEPI010000025">
    <property type="protein sequence ID" value="CAB3366487.1"/>
    <property type="molecule type" value="Genomic_DNA"/>
</dbReference>
<comment type="caution">
    <text evidence="3">The sequence shown here is derived from an EMBL/GenBank/DDBJ whole genome shotgun (WGS) entry which is preliminary data.</text>
</comment>
<keyword evidence="2" id="KW-0732">Signal</keyword>
<dbReference type="AlphaFoldDB" id="A0A8S1CAM8"/>
<name>A0A8S1CAM8_9INSE</name>
<feature type="region of interest" description="Disordered" evidence="1">
    <location>
        <begin position="38"/>
        <end position="75"/>
    </location>
</feature>
<sequence length="136" mass="15267">MKFFYSVFLCILSAVAFSEAIFIKKFINERQNVVKMMTTTEPSTTPPTTTPPTTTPPTTTPPTTTPPTTTPVSPNQFQQDCMALWNAALYQHLHPSSYYGSPLYYPYLGAHYDPVLLQPISQYGRLGPKMNYHGPQ</sequence>
<evidence type="ECO:0000313" key="3">
    <source>
        <dbReference type="EMBL" id="CAB3366487.1"/>
    </source>
</evidence>
<feature type="chain" id="PRO_5035738785" evidence="2">
    <location>
        <begin position="21"/>
        <end position="136"/>
    </location>
</feature>
<evidence type="ECO:0000256" key="2">
    <source>
        <dbReference type="SAM" id="SignalP"/>
    </source>
</evidence>